<gene>
    <name evidence="2" type="ORF">TWF970_000643</name>
</gene>
<feature type="region of interest" description="Disordered" evidence="1">
    <location>
        <begin position="216"/>
        <end position="235"/>
    </location>
</feature>
<feature type="compositionally biased region" description="Polar residues" evidence="1">
    <location>
        <begin position="216"/>
        <end position="229"/>
    </location>
</feature>
<comment type="caution">
    <text evidence="2">The sequence shown here is derived from an EMBL/GenBank/DDBJ whole genome shotgun (WGS) entry which is preliminary data.</text>
</comment>
<reference evidence="2 3" key="1">
    <citation type="submission" date="2020-01" db="EMBL/GenBank/DDBJ databases">
        <authorList>
            <person name="Palmer J.M."/>
        </authorList>
    </citation>
    <scope>NUCLEOTIDE SEQUENCE [LARGE SCALE GENOMIC DNA]</scope>
    <source>
        <strain evidence="2 3">TWF970</strain>
    </source>
</reference>
<dbReference type="OrthoDB" id="5384363at2759"/>
<evidence type="ECO:0000313" key="2">
    <source>
        <dbReference type="EMBL" id="KAF3291430.1"/>
    </source>
</evidence>
<proteinExistence type="predicted"/>
<dbReference type="AlphaFoldDB" id="A0A7C8VST6"/>
<dbReference type="EMBL" id="JAABOJ010000001">
    <property type="protein sequence ID" value="KAF3291430.1"/>
    <property type="molecule type" value="Genomic_DNA"/>
</dbReference>
<evidence type="ECO:0000313" key="3">
    <source>
        <dbReference type="Proteomes" id="UP000474640"/>
    </source>
</evidence>
<evidence type="ECO:0000256" key="1">
    <source>
        <dbReference type="SAM" id="MobiDB-lite"/>
    </source>
</evidence>
<feature type="region of interest" description="Disordered" evidence="1">
    <location>
        <begin position="472"/>
        <end position="510"/>
    </location>
</feature>
<name>A0A7C8VST6_ORBOL</name>
<protein>
    <submittedName>
        <fullName evidence="2">Uncharacterized protein</fullName>
    </submittedName>
</protein>
<organism evidence="2 3">
    <name type="scientific">Orbilia oligospora</name>
    <name type="common">Nematode-trapping fungus</name>
    <name type="synonym">Arthrobotrys oligospora</name>
    <dbReference type="NCBI Taxonomy" id="2813651"/>
    <lineage>
        <taxon>Eukaryota</taxon>
        <taxon>Fungi</taxon>
        <taxon>Dikarya</taxon>
        <taxon>Ascomycota</taxon>
        <taxon>Pezizomycotina</taxon>
        <taxon>Orbiliomycetes</taxon>
        <taxon>Orbiliales</taxon>
        <taxon>Orbiliaceae</taxon>
        <taxon>Orbilia</taxon>
    </lineage>
</organism>
<dbReference type="Proteomes" id="UP000474640">
    <property type="component" value="Unassembled WGS sequence"/>
</dbReference>
<accession>A0A7C8VST6</accession>
<sequence length="510" mass="55811">MKSENPSFELHELKPLKKNSRTAIFYYQLNQTPLEETKSTSNLDIEDSHTLAEVIRAPRNRATAPSSKKAASKIDHIEEQQQPRKFTLYLFNDPGQRSPTVGISTPRLSTYPAKLVDDDKLGAAGNPKDVESLLDCHEALDSEEGSSKLKDLEGSTNSNTGSLEISGFLIHKRDVSDANSTATATTSLTITAVPNPASVLDGTSVSTPSLVPTSLEASVSSTSLPTSDQVDADEGKSHISNISLRVDVPPSYFISGKMVIECRSSEATYQSSRNTEPRWAFLDWPNFQEYASRDKAMGSITRRTTSCKELCKCDEEGKIVRNFDPVVGLEGSVRRGSGVRHACAIRRAYPEECALVYGCYCTAQLHDNPDAITGASVADYQQALDNLPETIKNSNEGFRFNAGARVGGLDNWITFTDALRLYPTANCPGPFSGFEFIAETPPPTFQRTKTPGSGRVADPLLYVDEDDPEIDEAGFQNWFGPGNNNFGYPEPKYRGSTSHLKGPRDPNQDE</sequence>